<comment type="caution">
    <text evidence="1">The sequence shown here is derived from an EMBL/GenBank/DDBJ whole genome shotgun (WGS) entry which is preliminary data.</text>
</comment>
<evidence type="ECO:0000313" key="1">
    <source>
        <dbReference type="EMBL" id="KTB29046.1"/>
    </source>
</evidence>
<protein>
    <submittedName>
        <fullName evidence="1">Uncharacterized protein</fullName>
    </submittedName>
</protein>
<reference evidence="1 2" key="1">
    <citation type="submission" date="2015-12" db="EMBL/GenBank/DDBJ databases">
        <title>Draft genome sequence of Moniliophthora roreri, the causal agent of frosty pod rot of cacao.</title>
        <authorList>
            <person name="Aime M.C."/>
            <person name="Diaz-Valderrama J.R."/>
            <person name="Kijpornyongpan T."/>
            <person name="Phillips-Mora W."/>
        </authorList>
    </citation>
    <scope>NUCLEOTIDE SEQUENCE [LARGE SCALE GENOMIC DNA]</scope>
    <source>
        <strain evidence="1 2">MCA 2952</strain>
    </source>
</reference>
<name>A0A0W0EYA1_MONRR</name>
<proteinExistence type="predicted"/>
<evidence type="ECO:0000313" key="2">
    <source>
        <dbReference type="Proteomes" id="UP000054988"/>
    </source>
</evidence>
<dbReference type="Proteomes" id="UP000054988">
    <property type="component" value="Unassembled WGS sequence"/>
</dbReference>
<dbReference type="EMBL" id="LATX01002456">
    <property type="protein sequence ID" value="KTB29046.1"/>
    <property type="molecule type" value="Genomic_DNA"/>
</dbReference>
<dbReference type="AlphaFoldDB" id="A0A0W0EYA1"/>
<gene>
    <name evidence="1" type="ORF">WG66_18382</name>
</gene>
<accession>A0A0W0EYA1</accession>
<sequence length="48" mass="5823">METTKKAQMIMTWILRWYTVTDFDLTIIWHLLTLQMPHLSSQVPLHPR</sequence>
<organism evidence="1 2">
    <name type="scientific">Moniliophthora roreri</name>
    <name type="common">Frosty pod rot fungus</name>
    <name type="synonym">Monilia roreri</name>
    <dbReference type="NCBI Taxonomy" id="221103"/>
    <lineage>
        <taxon>Eukaryota</taxon>
        <taxon>Fungi</taxon>
        <taxon>Dikarya</taxon>
        <taxon>Basidiomycota</taxon>
        <taxon>Agaricomycotina</taxon>
        <taxon>Agaricomycetes</taxon>
        <taxon>Agaricomycetidae</taxon>
        <taxon>Agaricales</taxon>
        <taxon>Marasmiineae</taxon>
        <taxon>Marasmiaceae</taxon>
        <taxon>Moniliophthora</taxon>
    </lineage>
</organism>